<dbReference type="Pfam" id="PF13489">
    <property type="entry name" value="Methyltransf_23"/>
    <property type="match status" value="1"/>
</dbReference>
<accession>A0ABU1CFB3</accession>
<evidence type="ECO:0000313" key="2">
    <source>
        <dbReference type="Proteomes" id="UP001233535"/>
    </source>
</evidence>
<dbReference type="GO" id="GO:0032259">
    <property type="term" value="P:methylation"/>
    <property type="evidence" value="ECO:0007669"/>
    <property type="project" value="UniProtKB-KW"/>
</dbReference>
<keyword evidence="2" id="KW-1185">Reference proteome</keyword>
<dbReference type="PANTHER" id="PTHR43861">
    <property type="entry name" value="TRANS-ACONITATE 2-METHYLTRANSFERASE-RELATED"/>
    <property type="match status" value="1"/>
</dbReference>
<evidence type="ECO:0000313" key="1">
    <source>
        <dbReference type="EMBL" id="MDR0183633.1"/>
    </source>
</evidence>
<dbReference type="EMBL" id="JARUHG010000003">
    <property type="protein sequence ID" value="MDR0183633.1"/>
    <property type="molecule type" value="Genomic_DNA"/>
</dbReference>
<dbReference type="CDD" id="cd02440">
    <property type="entry name" value="AdoMet_MTases"/>
    <property type="match status" value="1"/>
</dbReference>
<dbReference type="RefSeq" id="WP_309262765.1">
    <property type="nucleotide sequence ID" value="NZ_JARUHG010000003.1"/>
</dbReference>
<dbReference type="SUPFAM" id="SSF53335">
    <property type="entry name" value="S-adenosyl-L-methionine-dependent methyltransferases"/>
    <property type="match status" value="1"/>
</dbReference>
<dbReference type="InterPro" id="IPR029063">
    <property type="entry name" value="SAM-dependent_MTases_sf"/>
</dbReference>
<dbReference type="Proteomes" id="UP001233535">
    <property type="component" value="Unassembled WGS sequence"/>
</dbReference>
<dbReference type="Gene3D" id="3.40.50.150">
    <property type="entry name" value="Vaccinia Virus protein VP39"/>
    <property type="match status" value="1"/>
</dbReference>
<dbReference type="EC" id="2.1.1.-" evidence="1"/>
<organism evidence="1 2">
    <name type="scientific">Lysobacter arvi</name>
    <dbReference type="NCBI Taxonomy" id="3038776"/>
    <lineage>
        <taxon>Bacteria</taxon>
        <taxon>Pseudomonadati</taxon>
        <taxon>Pseudomonadota</taxon>
        <taxon>Gammaproteobacteria</taxon>
        <taxon>Lysobacterales</taxon>
        <taxon>Lysobacteraceae</taxon>
        <taxon>Lysobacter</taxon>
    </lineage>
</organism>
<sequence>MARIEGNYDADYYQANGQDGDRPALKLFRRLARRYIAPGQVMDFGCGTGFFLPHLARHFRACGVESSEWARTVARRRTGLQVHSALSEVESASLSGIVSIHVVEHIPDGALAEVLGEWRRVLQPGGRALVITPDAGGFASRRKGAQWIALTDPTHINLKSHREWRELFIASGFDVVKEFADGLWDFPYIFGFLGKAEVGLLGWPTLAQFLLGRPLLSPGSGESSIFVLQRMEGAP</sequence>
<gene>
    <name evidence="1" type="ORF">P8609_11745</name>
</gene>
<keyword evidence="1" id="KW-0489">Methyltransferase</keyword>
<dbReference type="GO" id="GO:0008168">
    <property type="term" value="F:methyltransferase activity"/>
    <property type="evidence" value="ECO:0007669"/>
    <property type="project" value="UniProtKB-KW"/>
</dbReference>
<proteinExistence type="predicted"/>
<reference evidence="1 2" key="1">
    <citation type="submission" date="2023-04" db="EMBL/GenBank/DDBJ databases">
        <title>Lysobacter sp. strain UC isolated from soil sample.</title>
        <authorList>
            <person name="Choksket S."/>
            <person name="Harshvardhan F."/>
            <person name="Rana R."/>
            <person name="Patil P.B."/>
            <person name="Korpole S."/>
        </authorList>
    </citation>
    <scope>NUCLEOTIDE SEQUENCE [LARGE SCALE GENOMIC DNA]</scope>
    <source>
        <strain evidence="1 2">UC</strain>
    </source>
</reference>
<name>A0ABU1CFB3_9GAMM</name>
<protein>
    <submittedName>
        <fullName evidence="1">Class I SAM-dependent methyltransferase</fullName>
        <ecNumber evidence="1">2.1.1.-</ecNumber>
    </submittedName>
</protein>
<keyword evidence="1" id="KW-0808">Transferase</keyword>
<comment type="caution">
    <text evidence="1">The sequence shown here is derived from an EMBL/GenBank/DDBJ whole genome shotgun (WGS) entry which is preliminary data.</text>
</comment>